<evidence type="ECO:0000259" key="1">
    <source>
        <dbReference type="PROSITE" id="PS51208"/>
    </source>
</evidence>
<evidence type="ECO:0000313" key="2">
    <source>
        <dbReference type="EMBL" id="MBM6704748.1"/>
    </source>
</evidence>
<sequence length="949" mass="100537">MEDPDTGQPWGDPYGGVYFTGEHVEELLDGVKIKFPDATDVWVPGIPVMGLGNGWFPDDSSGTEGKYYVYAELVHIELQNGLLSHQSWRNWATLMEAEIAVLQDLGLKIDRKDWFGHSVYASGEAGDPNVVVNTTPFYARNESGTGWLEGVANTNPWGIGLHIYGSYNDVTQAADILSEGSYAIGVRVDGFGNTLRIPASTTIRSDGTEGYGFAVTYGTHHSIVQQGTVAALGEKGVAAMFSFGDNLLSNITAERGSYWYTEYLIPYDPAAIGLDGALVDRYDLSGTLAGGRAAIFIDDNALVRQINVLNGARLVGDIVSLWDPTYPYLGTGETPLSELVTDLRFGLAAGEDGTALETADSSFSLYYNGNIHGSTSESKALLPATIEMSVVGGTLFYEGDASVLSVTVKESATLAGNGDFTVTALEKDAGEGTQEVVGGFFLNEGTISPGIDGIGTMTIRGAFEQSDSGVLRMEFDSKGNTDKLVLADSFSLFAAARANGNAEELGGRLVVAPTKDFYAAGTISFSIEDMLVGADIGISQVETADLSTLSPVLTGGATVSDNGEVAFTIDRKSGAYLANAATKKGAGVAAAFEKHAGEASGAMQDLVAALDFSSPDGSTMSEAFEALAPDLYGRAGAAAVAAQRTVSTALLSRASGLLGAEEGAALSAEDGRAFAVPLGGYASRSAEGYRSRYAGLVAGVEKAADFESGRLTFGGHTAVLTRKDKFRASNGSEAESEAFFLGVHGRYDFAVVPGLYGFGYWQGSVENADMTRNVRFEGYADRAEADWTAWGMSLAAGLGQAFKLSENIAFGPVFYLDYSFSHRPDVTESSDHGAALHVEEETYDSLRSSLGIRLEATLPVGAMKTRAAASLWWNHEFMDDYGRTRAAFKDWRDTKFDSLAESGSRDTGTAAVSFTGFVNERFSTSLGLGADFGDGSHGAWGNVRLDWKF</sequence>
<dbReference type="RefSeq" id="WP_205104014.1">
    <property type="nucleotide sequence ID" value="NZ_JACJJC010000018.1"/>
</dbReference>
<dbReference type="Proteomes" id="UP000715095">
    <property type="component" value="Unassembled WGS sequence"/>
</dbReference>
<dbReference type="Gene3D" id="2.40.128.130">
    <property type="entry name" value="Autotransporter beta-domain"/>
    <property type="match status" value="1"/>
</dbReference>
<proteinExistence type="predicted"/>
<dbReference type="InterPro" id="IPR005546">
    <property type="entry name" value="Autotransporte_beta"/>
</dbReference>
<keyword evidence="3" id="KW-1185">Reference proteome</keyword>
<dbReference type="Pfam" id="PF03797">
    <property type="entry name" value="Autotransporter"/>
    <property type="match status" value="1"/>
</dbReference>
<organism evidence="2 3">
    <name type="scientific">Sutterella massiliensis</name>
    <dbReference type="NCBI Taxonomy" id="1816689"/>
    <lineage>
        <taxon>Bacteria</taxon>
        <taxon>Pseudomonadati</taxon>
        <taxon>Pseudomonadota</taxon>
        <taxon>Betaproteobacteria</taxon>
        <taxon>Burkholderiales</taxon>
        <taxon>Sutterellaceae</taxon>
        <taxon>Sutterella</taxon>
    </lineage>
</organism>
<evidence type="ECO:0000313" key="3">
    <source>
        <dbReference type="Proteomes" id="UP000715095"/>
    </source>
</evidence>
<protein>
    <submittedName>
        <fullName evidence="2">Autotransporter outer membrane beta-barrel domain-containing protein</fullName>
    </submittedName>
</protein>
<dbReference type="InterPro" id="IPR036709">
    <property type="entry name" value="Autotransporte_beta_dom_sf"/>
</dbReference>
<dbReference type="PROSITE" id="PS51208">
    <property type="entry name" value="AUTOTRANSPORTER"/>
    <property type="match status" value="1"/>
</dbReference>
<gene>
    <name evidence="2" type="ORF">H6A60_09660</name>
</gene>
<dbReference type="SMART" id="SM00869">
    <property type="entry name" value="Autotransporter"/>
    <property type="match status" value="1"/>
</dbReference>
<reference evidence="2 3" key="1">
    <citation type="journal article" date="2021" name="Sci. Rep.">
        <title>The distribution of antibiotic resistance genes in chicken gut microbiota commensals.</title>
        <authorList>
            <person name="Juricova H."/>
            <person name="Matiasovicova J."/>
            <person name="Kubasova T."/>
            <person name="Cejkova D."/>
            <person name="Rychlik I."/>
        </authorList>
    </citation>
    <scope>NUCLEOTIDE SEQUENCE [LARGE SCALE GENOMIC DNA]</scope>
    <source>
        <strain evidence="2 3">An829</strain>
    </source>
</reference>
<name>A0ABS2DTU9_9BURK</name>
<comment type="caution">
    <text evidence="2">The sequence shown here is derived from an EMBL/GenBank/DDBJ whole genome shotgun (WGS) entry which is preliminary data.</text>
</comment>
<dbReference type="SUPFAM" id="SSF103515">
    <property type="entry name" value="Autotransporter"/>
    <property type="match status" value="1"/>
</dbReference>
<accession>A0ABS2DTU9</accession>
<feature type="domain" description="Autotransporter" evidence="1">
    <location>
        <begin position="666"/>
        <end position="949"/>
    </location>
</feature>
<dbReference type="EMBL" id="JACJJC010000018">
    <property type="protein sequence ID" value="MBM6704748.1"/>
    <property type="molecule type" value="Genomic_DNA"/>
</dbReference>